<feature type="non-terminal residue" evidence="2">
    <location>
        <position position="1"/>
    </location>
</feature>
<feature type="non-terminal residue" evidence="2">
    <location>
        <position position="65"/>
    </location>
</feature>
<sequence>PRHTLILSGNGWIRELLTGHEVTLHDVLGMHKEVFWKLLVQLQSHGGLWRSQWVTMIGMLGIFLY</sequence>
<keyword evidence="3" id="KW-1185">Reference proteome</keyword>
<evidence type="ECO:0000259" key="1">
    <source>
        <dbReference type="Pfam" id="PF26138"/>
    </source>
</evidence>
<gene>
    <name evidence="2" type="ORF">BDV98DRAFT_492890</name>
</gene>
<dbReference type="EMBL" id="ML178822">
    <property type="protein sequence ID" value="TFL02614.1"/>
    <property type="molecule type" value="Genomic_DNA"/>
</dbReference>
<feature type="domain" description="DUF8040" evidence="1">
    <location>
        <begin position="6"/>
        <end position="65"/>
    </location>
</feature>
<accession>A0A5C3QW92</accession>
<proteinExistence type="predicted"/>
<evidence type="ECO:0000313" key="2">
    <source>
        <dbReference type="EMBL" id="TFL02614.1"/>
    </source>
</evidence>
<evidence type="ECO:0000313" key="3">
    <source>
        <dbReference type="Proteomes" id="UP000305067"/>
    </source>
</evidence>
<dbReference type="Pfam" id="PF26138">
    <property type="entry name" value="DUF8040"/>
    <property type="match status" value="1"/>
</dbReference>
<dbReference type="AlphaFoldDB" id="A0A5C3QW92"/>
<dbReference type="Proteomes" id="UP000305067">
    <property type="component" value="Unassembled WGS sequence"/>
</dbReference>
<protein>
    <recommendedName>
        <fullName evidence="1">DUF8040 domain-containing protein</fullName>
    </recommendedName>
</protein>
<dbReference type="OrthoDB" id="2430314at2759"/>
<dbReference type="InterPro" id="IPR058353">
    <property type="entry name" value="DUF8040"/>
</dbReference>
<organism evidence="2 3">
    <name type="scientific">Pterulicium gracile</name>
    <dbReference type="NCBI Taxonomy" id="1884261"/>
    <lineage>
        <taxon>Eukaryota</taxon>
        <taxon>Fungi</taxon>
        <taxon>Dikarya</taxon>
        <taxon>Basidiomycota</taxon>
        <taxon>Agaricomycotina</taxon>
        <taxon>Agaricomycetes</taxon>
        <taxon>Agaricomycetidae</taxon>
        <taxon>Agaricales</taxon>
        <taxon>Pleurotineae</taxon>
        <taxon>Pterulaceae</taxon>
        <taxon>Pterulicium</taxon>
    </lineage>
</organism>
<reference evidence="2 3" key="1">
    <citation type="journal article" date="2019" name="Nat. Ecol. Evol.">
        <title>Megaphylogeny resolves global patterns of mushroom evolution.</title>
        <authorList>
            <person name="Varga T."/>
            <person name="Krizsan K."/>
            <person name="Foldi C."/>
            <person name="Dima B."/>
            <person name="Sanchez-Garcia M."/>
            <person name="Sanchez-Ramirez S."/>
            <person name="Szollosi G.J."/>
            <person name="Szarkandi J.G."/>
            <person name="Papp V."/>
            <person name="Albert L."/>
            <person name="Andreopoulos W."/>
            <person name="Angelini C."/>
            <person name="Antonin V."/>
            <person name="Barry K.W."/>
            <person name="Bougher N.L."/>
            <person name="Buchanan P."/>
            <person name="Buyck B."/>
            <person name="Bense V."/>
            <person name="Catcheside P."/>
            <person name="Chovatia M."/>
            <person name="Cooper J."/>
            <person name="Damon W."/>
            <person name="Desjardin D."/>
            <person name="Finy P."/>
            <person name="Geml J."/>
            <person name="Haridas S."/>
            <person name="Hughes K."/>
            <person name="Justo A."/>
            <person name="Karasinski D."/>
            <person name="Kautmanova I."/>
            <person name="Kiss B."/>
            <person name="Kocsube S."/>
            <person name="Kotiranta H."/>
            <person name="LaButti K.M."/>
            <person name="Lechner B.E."/>
            <person name="Liimatainen K."/>
            <person name="Lipzen A."/>
            <person name="Lukacs Z."/>
            <person name="Mihaltcheva S."/>
            <person name="Morgado L.N."/>
            <person name="Niskanen T."/>
            <person name="Noordeloos M.E."/>
            <person name="Ohm R.A."/>
            <person name="Ortiz-Santana B."/>
            <person name="Ovrebo C."/>
            <person name="Racz N."/>
            <person name="Riley R."/>
            <person name="Savchenko A."/>
            <person name="Shiryaev A."/>
            <person name="Soop K."/>
            <person name="Spirin V."/>
            <person name="Szebenyi C."/>
            <person name="Tomsovsky M."/>
            <person name="Tulloss R.E."/>
            <person name="Uehling J."/>
            <person name="Grigoriev I.V."/>
            <person name="Vagvolgyi C."/>
            <person name="Papp T."/>
            <person name="Martin F.M."/>
            <person name="Miettinen O."/>
            <person name="Hibbett D.S."/>
            <person name="Nagy L.G."/>
        </authorList>
    </citation>
    <scope>NUCLEOTIDE SEQUENCE [LARGE SCALE GENOMIC DNA]</scope>
    <source>
        <strain evidence="2 3">CBS 309.79</strain>
    </source>
</reference>
<name>A0A5C3QW92_9AGAR</name>